<dbReference type="CDD" id="cd05564">
    <property type="entry name" value="PTS_IIB_chitobiose_lichenan"/>
    <property type="match status" value="1"/>
</dbReference>
<keyword evidence="6" id="KW-0418">Kinase</keyword>
<dbReference type="Pfam" id="PF02302">
    <property type="entry name" value="PTS_IIB"/>
    <property type="match status" value="1"/>
</dbReference>
<dbReference type="PROSITE" id="PS51100">
    <property type="entry name" value="PTS_EIIB_TYPE_3"/>
    <property type="match status" value="1"/>
</dbReference>
<evidence type="ECO:0000313" key="9">
    <source>
        <dbReference type="EMBL" id="MBZ2386535.1"/>
    </source>
</evidence>
<evidence type="ECO:0000256" key="1">
    <source>
        <dbReference type="ARBA" id="ARBA00022448"/>
    </source>
</evidence>
<dbReference type="InterPro" id="IPR051819">
    <property type="entry name" value="PTS_sugar-specific_EIIB"/>
</dbReference>
<proteinExistence type="predicted"/>
<dbReference type="SUPFAM" id="SSF52794">
    <property type="entry name" value="PTS system IIB component-like"/>
    <property type="match status" value="1"/>
</dbReference>
<evidence type="ECO:0000256" key="4">
    <source>
        <dbReference type="ARBA" id="ARBA00022679"/>
    </source>
</evidence>
<keyword evidence="3 9" id="KW-0762">Sugar transport</keyword>
<dbReference type="InterPro" id="IPR013012">
    <property type="entry name" value="PTS_EIIB_3"/>
</dbReference>
<dbReference type="RefSeq" id="WP_223418671.1">
    <property type="nucleotide sequence ID" value="NZ_JAIPME010000002.1"/>
</dbReference>
<keyword evidence="10" id="KW-1185">Reference proteome</keyword>
<reference evidence="9 10" key="1">
    <citation type="submission" date="2021-08" db="EMBL/GenBank/DDBJ databases">
        <title>FDA dAtabase for Regulatory Grade micrObial Sequences (FDA-ARGOS): Supporting development and validation of Infectious Disease Dx tests.</title>
        <authorList>
            <person name="Sproer C."/>
            <person name="Gronow S."/>
            <person name="Severitt S."/>
            <person name="Schroder I."/>
            <person name="Tallon L."/>
            <person name="Sadzewicz L."/>
            <person name="Zhao X."/>
            <person name="Boylan J."/>
            <person name="Ott S."/>
            <person name="Bowen H."/>
            <person name="Vavikolanu K."/>
            <person name="Hazen T."/>
            <person name="Aluvathingal J."/>
            <person name="Nadendla S."/>
            <person name="Lowell S."/>
            <person name="Myers T."/>
            <person name="Yan Y."/>
            <person name="Sichtig H."/>
        </authorList>
    </citation>
    <scope>NUCLEOTIDE SEQUENCE [LARGE SCALE GENOMIC DNA]</scope>
    <source>
        <strain evidence="9 10">FDAARGOS_1460</strain>
    </source>
</reference>
<evidence type="ECO:0000256" key="6">
    <source>
        <dbReference type="ARBA" id="ARBA00022777"/>
    </source>
</evidence>
<feature type="domain" description="PTS EIIB type-3" evidence="8">
    <location>
        <begin position="1"/>
        <end position="108"/>
    </location>
</feature>
<evidence type="ECO:0000313" key="10">
    <source>
        <dbReference type="Proteomes" id="UP000734271"/>
    </source>
</evidence>
<dbReference type="InterPro" id="IPR003501">
    <property type="entry name" value="PTS_EIIB_2/3"/>
</dbReference>
<comment type="caution">
    <text evidence="9">The sequence shown here is derived from an EMBL/GenBank/DDBJ whole genome shotgun (WGS) entry which is preliminary data.</text>
</comment>
<dbReference type="InterPro" id="IPR036095">
    <property type="entry name" value="PTS_EIIB-like_sf"/>
</dbReference>
<feature type="modified residue" description="Phosphocysteine; by EIIA" evidence="7">
    <location>
        <position position="8"/>
    </location>
</feature>
<name>A0ABS7SYB8_9FIRM</name>
<protein>
    <submittedName>
        <fullName evidence="9">PTS sugar transporter subunit IIB</fullName>
    </submittedName>
</protein>
<dbReference type="Proteomes" id="UP000734271">
    <property type="component" value="Unassembled WGS sequence"/>
</dbReference>
<keyword evidence="2" id="KW-0597">Phosphoprotein</keyword>
<evidence type="ECO:0000256" key="7">
    <source>
        <dbReference type="PROSITE-ProRule" id="PRU00423"/>
    </source>
</evidence>
<keyword evidence="5" id="KW-0598">Phosphotransferase system</keyword>
<gene>
    <name evidence="9" type="ORF">K8P03_04395</name>
</gene>
<evidence type="ECO:0000256" key="5">
    <source>
        <dbReference type="ARBA" id="ARBA00022683"/>
    </source>
</evidence>
<keyword evidence="4" id="KW-0808">Transferase</keyword>
<organism evidence="9 10">
    <name type="scientific">Anaerococcus murdochii</name>
    <dbReference type="NCBI Taxonomy" id="411577"/>
    <lineage>
        <taxon>Bacteria</taxon>
        <taxon>Bacillati</taxon>
        <taxon>Bacillota</taxon>
        <taxon>Tissierellia</taxon>
        <taxon>Tissierellales</taxon>
        <taxon>Peptoniphilaceae</taxon>
        <taxon>Anaerococcus</taxon>
    </lineage>
</organism>
<dbReference type="PANTHER" id="PTHR34581">
    <property type="entry name" value="PTS SYSTEM N,N'-DIACETYLCHITOBIOSE-SPECIFIC EIIB COMPONENT"/>
    <property type="match status" value="1"/>
</dbReference>
<evidence type="ECO:0000259" key="8">
    <source>
        <dbReference type="PROSITE" id="PS51100"/>
    </source>
</evidence>
<accession>A0ABS7SYB8</accession>
<evidence type="ECO:0000256" key="3">
    <source>
        <dbReference type="ARBA" id="ARBA00022597"/>
    </source>
</evidence>
<keyword evidence="1" id="KW-0813">Transport</keyword>
<dbReference type="Gene3D" id="3.40.50.2300">
    <property type="match status" value="1"/>
</dbReference>
<dbReference type="EMBL" id="JAIPME010000002">
    <property type="protein sequence ID" value="MBZ2386535.1"/>
    <property type="molecule type" value="Genomic_DNA"/>
</dbReference>
<evidence type="ECO:0000256" key="2">
    <source>
        <dbReference type="ARBA" id="ARBA00022553"/>
    </source>
</evidence>
<sequence length="108" mass="12066">MKKFYLFCNAGMSTSLLASKMQKVADQNNLPIEVKAFPDSEMDTIINSENPDAILLGPQVRHIYEKTKEKYGPLGKVIMPINPDDYGTMNGERVLKAAILEYKKNGGK</sequence>
<dbReference type="PANTHER" id="PTHR34581:SF2">
    <property type="entry name" value="PTS SYSTEM N,N'-DIACETYLCHITOBIOSE-SPECIFIC EIIB COMPONENT"/>
    <property type="match status" value="1"/>
</dbReference>